<dbReference type="KEGG" id="api:115035095"/>
<dbReference type="GeneID" id="115035095"/>
<dbReference type="Proteomes" id="UP000007819">
    <property type="component" value="Unassembled WGS sequence"/>
</dbReference>
<dbReference type="InterPro" id="IPR048365">
    <property type="entry name" value="TNP-like_RNaseH_N"/>
</dbReference>
<dbReference type="OrthoDB" id="6628777at2759"/>
<dbReference type="Pfam" id="PF21787">
    <property type="entry name" value="TNP-like_RNaseH_N"/>
    <property type="match status" value="1"/>
</dbReference>
<reference evidence="2" key="2">
    <citation type="submission" date="2022-06" db="UniProtKB">
        <authorList>
            <consortium name="EnsemblMetazoa"/>
        </authorList>
    </citation>
    <scope>IDENTIFICATION</scope>
</reference>
<sequence>MNLDDSVMSGFNVLEKSVLDEVLTGLLDYIGINRSLHLTPKCKKFYSITNHLLRKCRRLNNSKQNFKTRLRYAEKFSDSYVNEKFSDKLTAASSLFTNLQLRETKKKSKGHRFTTDEKMLSLTMYKKSPKCYNLLSKLFTLPCKRTLNNILSSVSINPGISPIVMAVLKENVKKLKPKERYCSILFDEVSLSSGLAYNVSSDQIDGFVNTGSYKNQELADHALVFMIRGITKKFKQPVAYSFCQGATKQGELVKQLKSVISIILL</sequence>
<evidence type="ECO:0000313" key="2">
    <source>
        <dbReference type="EnsemblMetazoa" id="XP_029348604.1"/>
    </source>
</evidence>
<dbReference type="RefSeq" id="XP_029348604.1">
    <property type="nucleotide sequence ID" value="XM_029492744.1"/>
</dbReference>
<keyword evidence="3" id="KW-1185">Reference proteome</keyword>
<reference evidence="3" key="1">
    <citation type="submission" date="2010-06" db="EMBL/GenBank/DDBJ databases">
        <authorList>
            <person name="Jiang H."/>
            <person name="Abraham K."/>
            <person name="Ali S."/>
            <person name="Alsbrooks S.L."/>
            <person name="Anim B.N."/>
            <person name="Anosike U.S."/>
            <person name="Attaway T."/>
            <person name="Bandaranaike D.P."/>
            <person name="Battles P.K."/>
            <person name="Bell S.N."/>
            <person name="Bell A.V."/>
            <person name="Beltran B."/>
            <person name="Bickham C."/>
            <person name="Bustamante Y."/>
            <person name="Caleb T."/>
            <person name="Canada A."/>
            <person name="Cardenas V."/>
            <person name="Carter K."/>
            <person name="Chacko J."/>
            <person name="Chandrabose M.N."/>
            <person name="Chavez D."/>
            <person name="Chavez A."/>
            <person name="Chen L."/>
            <person name="Chu H.-S."/>
            <person name="Claassen K.J."/>
            <person name="Cockrell R."/>
            <person name="Collins M."/>
            <person name="Cooper J.A."/>
            <person name="Cree A."/>
            <person name="Curry S.M."/>
            <person name="Da Y."/>
            <person name="Dao M.D."/>
            <person name="Das B."/>
            <person name="Davila M.-L."/>
            <person name="Davy-Carroll L."/>
            <person name="Denson S."/>
            <person name="Dinh H."/>
            <person name="Ebong V.E."/>
            <person name="Edwards J.R."/>
            <person name="Egan A."/>
            <person name="El-Daye J."/>
            <person name="Escobedo L."/>
            <person name="Fernandez S."/>
            <person name="Fernando P.R."/>
            <person name="Flagg N."/>
            <person name="Forbes L.D."/>
            <person name="Fowler R.G."/>
            <person name="Fu Q."/>
            <person name="Gabisi R.A."/>
            <person name="Ganer J."/>
            <person name="Garbino Pronczuk A."/>
            <person name="Garcia R.M."/>
            <person name="Garner T."/>
            <person name="Garrett T.E."/>
            <person name="Gonzalez D.A."/>
            <person name="Hamid H."/>
            <person name="Hawkins E.S."/>
            <person name="Hirani K."/>
            <person name="Hogues M.E."/>
            <person name="Hollins B."/>
            <person name="Hsiao C.-H."/>
            <person name="Jabil R."/>
            <person name="James M.L."/>
            <person name="Jhangiani S.N."/>
            <person name="Johnson B."/>
            <person name="Johnson Q."/>
            <person name="Joshi V."/>
            <person name="Kalu J.B."/>
            <person name="Kam C."/>
            <person name="Kashfia A."/>
            <person name="Keebler J."/>
            <person name="Kisamo H."/>
            <person name="Kovar C.L."/>
            <person name="Lago L.A."/>
            <person name="Lai C.-Y."/>
            <person name="Laidlaw J."/>
            <person name="Lara F."/>
            <person name="Le T.-K."/>
            <person name="Lee S.L."/>
            <person name="Legall F.H."/>
            <person name="Lemon S.J."/>
            <person name="Lewis L.R."/>
            <person name="Li B."/>
            <person name="Liu Y."/>
            <person name="Liu Y.-S."/>
            <person name="Lopez J."/>
            <person name="Lozado R.J."/>
            <person name="Lu J."/>
            <person name="Madu R.C."/>
            <person name="Maheshwari M."/>
            <person name="Maheshwari R."/>
            <person name="Malloy K."/>
            <person name="Martinez E."/>
            <person name="Mathew T."/>
            <person name="Mercado I.C."/>
            <person name="Mercado C."/>
            <person name="Meyer B."/>
            <person name="Montgomery K."/>
            <person name="Morgan M.B."/>
            <person name="Munidasa M."/>
            <person name="Nazareth L.V."/>
            <person name="Nelson J."/>
            <person name="Ng B.M."/>
            <person name="Nguyen N.B."/>
            <person name="Nguyen P.Q."/>
            <person name="Nguyen T."/>
            <person name="Obregon M."/>
            <person name="Okwuonu G.O."/>
            <person name="Onwere C.G."/>
            <person name="Orozco G."/>
            <person name="Parra A."/>
            <person name="Patel S."/>
            <person name="Patil S."/>
            <person name="Perez A."/>
            <person name="Perez Y."/>
            <person name="Pham C."/>
            <person name="Primus E.L."/>
            <person name="Pu L.-L."/>
            <person name="Puazo M."/>
            <person name="Qin X."/>
            <person name="Quiroz J.B."/>
            <person name="Reese J."/>
            <person name="Richards S."/>
            <person name="Rives C.M."/>
            <person name="Robberts R."/>
            <person name="Ruiz S.J."/>
            <person name="Ruiz M.J."/>
            <person name="Santibanez J."/>
            <person name="Schneider B.W."/>
            <person name="Sisson I."/>
            <person name="Smith M."/>
            <person name="Sodergren E."/>
            <person name="Song X.-Z."/>
            <person name="Song B.B."/>
            <person name="Summersgill H."/>
            <person name="Thelus R."/>
            <person name="Thornton R.D."/>
            <person name="Trejos Z.Y."/>
            <person name="Usmani K."/>
            <person name="Vattathil S."/>
            <person name="Villasana D."/>
            <person name="Walker D.L."/>
            <person name="Wang S."/>
            <person name="Wang K."/>
            <person name="White C.S."/>
            <person name="Williams A.C."/>
            <person name="Williamson J."/>
            <person name="Wilson K."/>
            <person name="Woghiren I.O."/>
            <person name="Woodworth J.R."/>
            <person name="Worley K.C."/>
            <person name="Wright R.A."/>
            <person name="Wu W."/>
            <person name="Young L."/>
            <person name="Zhang L."/>
            <person name="Zhang J."/>
            <person name="Zhu Y."/>
            <person name="Muzny D.M."/>
            <person name="Weinstock G."/>
            <person name="Gibbs R.A."/>
        </authorList>
    </citation>
    <scope>NUCLEOTIDE SEQUENCE [LARGE SCALE GENOMIC DNA]</scope>
    <source>
        <strain evidence="3">LSR1</strain>
    </source>
</reference>
<proteinExistence type="predicted"/>
<organism evidence="2 3">
    <name type="scientific">Acyrthosiphon pisum</name>
    <name type="common">Pea aphid</name>
    <dbReference type="NCBI Taxonomy" id="7029"/>
    <lineage>
        <taxon>Eukaryota</taxon>
        <taxon>Metazoa</taxon>
        <taxon>Ecdysozoa</taxon>
        <taxon>Arthropoda</taxon>
        <taxon>Hexapoda</taxon>
        <taxon>Insecta</taxon>
        <taxon>Pterygota</taxon>
        <taxon>Neoptera</taxon>
        <taxon>Paraneoptera</taxon>
        <taxon>Hemiptera</taxon>
        <taxon>Sternorrhyncha</taxon>
        <taxon>Aphidomorpha</taxon>
        <taxon>Aphidoidea</taxon>
        <taxon>Aphididae</taxon>
        <taxon>Macrosiphini</taxon>
        <taxon>Acyrthosiphon</taxon>
    </lineage>
</organism>
<evidence type="ECO:0000259" key="1">
    <source>
        <dbReference type="Pfam" id="PF21787"/>
    </source>
</evidence>
<dbReference type="EnsemblMetazoa" id="XM_029492744.1">
    <property type="protein sequence ID" value="XP_029348604.1"/>
    <property type="gene ID" value="LOC115035095"/>
</dbReference>
<feature type="domain" description="Transposable element P transposase-like RNase H" evidence="1">
    <location>
        <begin position="157"/>
        <end position="261"/>
    </location>
</feature>
<evidence type="ECO:0000313" key="3">
    <source>
        <dbReference type="Proteomes" id="UP000007819"/>
    </source>
</evidence>
<accession>A0A8R2NXD8</accession>
<dbReference type="AlphaFoldDB" id="A0A8R2NXD8"/>
<protein>
    <recommendedName>
        <fullName evidence="1">Transposable element P transposase-like RNase H domain-containing protein</fullName>
    </recommendedName>
</protein>
<name>A0A8R2NXD8_ACYPI</name>